<keyword evidence="3" id="KW-1185">Reference proteome</keyword>
<comment type="caution">
    <text evidence="2">The sequence shown here is derived from an EMBL/GenBank/DDBJ whole genome shotgun (WGS) entry which is preliminary data.</text>
</comment>
<gene>
    <name evidence="2" type="ORF">chiPu_0017598</name>
</gene>
<evidence type="ECO:0000256" key="1">
    <source>
        <dbReference type="SAM" id="MobiDB-lite"/>
    </source>
</evidence>
<organism evidence="2 3">
    <name type="scientific">Chiloscyllium punctatum</name>
    <name type="common">Brownbanded bambooshark</name>
    <name type="synonym">Hemiscyllium punctatum</name>
    <dbReference type="NCBI Taxonomy" id="137246"/>
    <lineage>
        <taxon>Eukaryota</taxon>
        <taxon>Metazoa</taxon>
        <taxon>Chordata</taxon>
        <taxon>Craniata</taxon>
        <taxon>Vertebrata</taxon>
        <taxon>Chondrichthyes</taxon>
        <taxon>Elasmobranchii</taxon>
        <taxon>Galeomorphii</taxon>
        <taxon>Galeoidea</taxon>
        <taxon>Orectolobiformes</taxon>
        <taxon>Hemiscylliidae</taxon>
        <taxon>Chiloscyllium</taxon>
    </lineage>
</organism>
<protein>
    <submittedName>
        <fullName evidence="2">Uncharacterized protein</fullName>
    </submittedName>
</protein>
<feature type="compositionally biased region" description="Polar residues" evidence="1">
    <location>
        <begin position="74"/>
        <end position="84"/>
    </location>
</feature>
<proteinExistence type="predicted"/>
<feature type="region of interest" description="Disordered" evidence="1">
    <location>
        <begin position="34"/>
        <end position="86"/>
    </location>
</feature>
<sequence length="97" mass="11278">MAEQKPTYRCTVYCMSELELCHASWSLLREHELKTRRQEEAPFTHPRDLLQHRDRANSPGPGDREHVSPKIRNDSPSTSPTLSGRNHALQHVKDIFF</sequence>
<evidence type="ECO:0000313" key="2">
    <source>
        <dbReference type="EMBL" id="GCC17557.1"/>
    </source>
</evidence>
<dbReference type="Proteomes" id="UP000287033">
    <property type="component" value="Unassembled WGS sequence"/>
</dbReference>
<dbReference type="AlphaFoldDB" id="A0A401RHE6"/>
<accession>A0A401RHE6</accession>
<evidence type="ECO:0000313" key="3">
    <source>
        <dbReference type="Proteomes" id="UP000287033"/>
    </source>
</evidence>
<feature type="compositionally biased region" description="Basic and acidic residues" evidence="1">
    <location>
        <begin position="34"/>
        <end position="73"/>
    </location>
</feature>
<name>A0A401RHE6_CHIPU</name>
<dbReference type="EMBL" id="BEZZ01001326">
    <property type="protein sequence ID" value="GCC17557.1"/>
    <property type="molecule type" value="Genomic_DNA"/>
</dbReference>
<reference evidence="2 3" key="1">
    <citation type="journal article" date="2018" name="Nat. Ecol. Evol.">
        <title>Shark genomes provide insights into elasmobranch evolution and the origin of vertebrates.</title>
        <authorList>
            <person name="Hara Y"/>
            <person name="Yamaguchi K"/>
            <person name="Onimaru K"/>
            <person name="Kadota M"/>
            <person name="Koyanagi M"/>
            <person name="Keeley SD"/>
            <person name="Tatsumi K"/>
            <person name="Tanaka K"/>
            <person name="Motone F"/>
            <person name="Kageyama Y"/>
            <person name="Nozu R"/>
            <person name="Adachi N"/>
            <person name="Nishimura O"/>
            <person name="Nakagawa R"/>
            <person name="Tanegashima C"/>
            <person name="Kiyatake I"/>
            <person name="Matsumoto R"/>
            <person name="Murakumo K"/>
            <person name="Nishida K"/>
            <person name="Terakita A"/>
            <person name="Kuratani S"/>
            <person name="Sato K"/>
            <person name="Hyodo S Kuraku.S."/>
        </authorList>
    </citation>
    <scope>NUCLEOTIDE SEQUENCE [LARGE SCALE GENOMIC DNA]</scope>
</reference>